<dbReference type="Pfam" id="PF01564">
    <property type="entry name" value="Spermine_synth"/>
    <property type="match status" value="1"/>
</dbReference>
<protein>
    <submittedName>
        <fullName evidence="2">Fused MFS/spermidine synthase</fullName>
    </submittedName>
</protein>
<dbReference type="NCBIfam" id="NF037959">
    <property type="entry name" value="MFS_SpdSyn"/>
    <property type="match status" value="1"/>
</dbReference>
<gene>
    <name evidence="2" type="ORF">NUH22_01015</name>
</gene>
<dbReference type="GO" id="GO:0006596">
    <property type="term" value="P:polyamine biosynthetic process"/>
    <property type="evidence" value="ECO:0007669"/>
    <property type="project" value="UniProtKB-KW"/>
</dbReference>
<reference evidence="2" key="1">
    <citation type="journal article" date="2022" name="Pest Manag. Sci.">
        <title>Glutamicibacter halophytocola-mediated host fitness of potato tuber moth on Solanaceae crops.</title>
        <authorList>
            <person name="Wang W."/>
            <person name="Xiao G."/>
            <person name="Du G."/>
            <person name="Chang L."/>
            <person name="Yang Y."/>
            <person name="Ye J."/>
            <person name="Chen B."/>
        </authorList>
    </citation>
    <scope>NUCLEOTIDE SEQUENCE</scope>
    <source>
        <strain evidence="2">S2</strain>
    </source>
</reference>
<sequence length="277" mass="30003">MARDSRDSLLGEFPIDTGSAMIEADPYGGNRYILKVNGVPSSHVDLDDPTYLDFEYMRWMEPIFTFGFPASDFDGRARKLRVLHLGGGGCSMARWVAASYENARQVVVELDAKLAELVRTSFDVPRAPLVRLRVGDAGQVLPTLSDDSRDVIIRDVFAGSTTPRELTTVDYARHAQRVLDGGGVYIMNCGDTADLAGAKAEAATLLEVFEHVAMIADPPMLKGRRYGNIVFLASDEPLTLGAAFERNLRTAPLPAQLVSGASVQRFAAGASPIIPQA</sequence>
<dbReference type="InterPro" id="IPR029063">
    <property type="entry name" value="SAM-dependent_MTases_sf"/>
</dbReference>
<dbReference type="PANTHER" id="PTHR43317">
    <property type="entry name" value="THERMOSPERMINE SYNTHASE ACAULIS5"/>
    <property type="match status" value="1"/>
</dbReference>
<name>A0AA94XYV2_9MICC</name>
<dbReference type="RefSeq" id="WP_257745764.1">
    <property type="nucleotide sequence ID" value="NZ_CP102487.1"/>
</dbReference>
<organism evidence="2 3">
    <name type="scientific">Glutamicibacter halophytocola</name>
    <dbReference type="NCBI Taxonomy" id="1933880"/>
    <lineage>
        <taxon>Bacteria</taxon>
        <taxon>Bacillati</taxon>
        <taxon>Actinomycetota</taxon>
        <taxon>Actinomycetes</taxon>
        <taxon>Micrococcales</taxon>
        <taxon>Micrococcaceae</taxon>
        <taxon>Glutamicibacter</taxon>
    </lineage>
</organism>
<dbReference type="CDD" id="cd02440">
    <property type="entry name" value="AdoMet_MTases"/>
    <property type="match status" value="1"/>
</dbReference>
<dbReference type="AlphaFoldDB" id="A0AA94XYV2"/>
<proteinExistence type="predicted"/>
<accession>A0AA94XYV2</accession>
<dbReference type="PANTHER" id="PTHR43317:SF1">
    <property type="entry name" value="THERMOSPERMINE SYNTHASE ACAULIS5"/>
    <property type="match status" value="1"/>
</dbReference>
<dbReference type="Gene3D" id="3.40.50.150">
    <property type="entry name" value="Vaccinia Virus protein VP39"/>
    <property type="match status" value="1"/>
</dbReference>
<evidence type="ECO:0000313" key="3">
    <source>
        <dbReference type="Proteomes" id="UP001060018"/>
    </source>
</evidence>
<evidence type="ECO:0000313" key="2">
    <source>
        <dbReference type="EMBL" id="UUX59257.1"/>
    </source>
</evidence>
<dbReference type="Proteomes" id="UP001060018">
    <property type="component" value="Chromosome"/>
</dbReference>
<keyword evidence="1" id="KW-0620">Polyamine biosynthesis</keyword>
<dbReference type="SUPFAM" id="SSF53335">
    <property type="entry name" value="S-adenosyl-L-methionine-dependent methyltransferases"/>
    <property type="match status" value="1"/>
</dbReference>
<evidence type="ECO:0000256" key="1">
    <source>
        <dbReference type="ARBA" id="ARBA00023115"/>
    </source>
</evidence>
<dbReference type="EMBL" id="CP102487">
    <property type="protein sequence ID" value="UUX59257.1"/>
    <property type="molecule type" value="Genomic_DNA"/>
</dbReference>